<evidence type="ECO:0000313" key="2">
    <source>
        <dbReference type="EMBL" id="BCT93584.1"/>
    </source>
</evidence>
<protein>
    <submittedName>
        <fullName evidence="2">Uncharacterized protein</fullName>
    </submittedName>
</protein>
<sequence length="120" mass="13019">MRDCGTSIADIADGWLRCQSRVRDAWGRGTWMGVEWLGGVWSLFGLFVLALLILCLIVQVATRYVLATLVLASLCSLAAAANALGFDPPSDFLMTFLGTFFFFATGIGLLALIVRLVRGK</sequence>
<dbReference type="EMBL" id="AP024545">
    <property type="protein sequence ID" value="BCT93584.1"/>
    <property type="molecule type" value="Genomic_DNA"/>
</dbReference>
<evidence type="ECO:0000256" key="1">
    <source>
        <dbReference type="SAM" id="Phobius"/>
    </source>
</evidence>
<keyword evidence="1" id="KW-0812">Transmembrane</keyword>
<evidence type="ECO:0000313" key="3">
    <source>
        <dbReference type="Proteomes" id="UP000681317"/>
    </source>
</evidence>
<feature type="transmembrane region" description="Helical" evidence="1">
    <location>
        <begin position="36"/>
        <end position="57"/>
    </location>
</feature>
<feature type="transmembrane region" description="Helical" evidence="1">
    <location>
        <begin position="64"/>
        <end position="86"/>
    </location>
</feature>
<dbReference type="Proteomes" id="UP000681317">
    <property type="component" value="Chromosome"/>
</dbReference>
<proteinExistence type="predicted"/>
<feature type="transmembrane region" description="Helical" evidence="1">
    <location>
        <begin position="92"/>
        <end position="117"/>
    </location>
</feature>
<accession>A0ABM7Q8B0</accession>
<gene>
    <name evidence="2" type="ORF">LYSCAS_26080</name>
</gene>
<keyword evidence="3" id="KW-1185">Reference proteome</keyword>
<keyword evidence="1" id="KW-0472">Membrane</keyword>
<organism evidence="2 3">
    <name type="scientific">Noviluteimonas caseinilytica</name>
    <dbReference type="NCBI Taxonomy" id="2675101"/>
    <lineage>
        <taxon>Bacteria</taxon>
        <taxon>Pseudomonadati</taxon>
        <taxon>Pseudomonadota</taxon>
        <taxon>Gammaproteobacteria</taxon>
        <taxon>Lysobacterales</taxon>
        <taxon>Lysobacteraceae</taxon>
        <taxon>Noviluteimonas</taxon>
    </lineage>
</organism>
<keyword evidence="1" id="KW-1133">Transmembrane helix</keyword>
<reference evidence="2 3" key="1">
    <citation type="submission" date="2021-03" db="EMBL/GenBank/DDBJ databases">
        <title>Complete Genome Sequences of Two Lysobacter Strains Isolated from Sea Water (Lysobacter caseinilyticus) and Soil (Lysobacter helvus) in South Korea.</title>
        <authorList>
            <person name="Watanabe Y."/>
            <person name="Arakawa K."/>
        </authorList>
    </citation>
    <scope>NUCLEOTIDE SEQUENCE [LARGE SCALE GENOMIC DNA]</scope>
    <source>
        <strain evidence="2 3">KVB24</strain>
    </source>
</reference>
<name>A0ABM7Q8B0_9GAMM</name>